<name>A0A8T1VPU7_9STRA</name>
<keyword evidence="2" id="KW-0812">Transmembrane</keyword>
<dbReference type="PANTHER" id="PTHR35518">
    <property type="entry name" value="MAINTENANCE OF TELOMOERE CAPPING"/>
    <property type="match status" value="1"/>
</dbReference>
<keyword evidence="3" id="KW-1133">Transmembrane helix</keyword>
<evidence type="ECO:0000313" key="6">
    <source>
        <dbReference type="Proteomes" id="UP000694044"/>
    </source>
</evidence>
<evidence type="ECO:0000313" key="5">
    <source>
        <dbReference type="EMBL" id="KAG7382258.1"/>
    </source>
</evidence>
<dbReference type="EMBL" id="JAGDFM010000214">
    <property type="protein sequence ID" value="KAG7382258.1"/>
    <property type="molecule type" value="Genomic_DNA"/>
</dbReference>
<dbReference type="OrthoDB" id="7984201at2759"/>
<keyword evidence="4" id="KW-0472">Membrane</keyword>
<dbReference type="InterPro" id="IPR051008">
    <property type="entry name" value="Telomere_Capping_Maintenance"/>
</dbReference>
<dbReference type="GO" id="GO:0016020">
    <property type="term" value="C:membrane"/>
    <property type="evidence" value="ECO:0007669"/>
    <property type="project" value="UniProtKB-SubCell"/>
</dbReference>
<evidence type="ECO:0000256" key="1">
    <source>
        <dbReference type="ARBA" id="ARBA00004370"/>
    </source>
</evidence>
<proteinExistence type="predicted"/>
<evidence type="ECO:0000256" key="4">
    <source>
        <dbReference type="ARBA" id="ARBA00023136"/>
    </source>
</evidence>
<evidence type="ECO:0000256" key="3">
    <source>
        <dbReference type="ARBA" id="ARBA00022989"/>
    </source>
</evidence>
<reference evidence="5" key="1">
    <citation type="submission" date="2021-02" db="EMBL/GenBank/DDBJ databases">
        <authorList>
            <person name="Palmer J.M."/>
        </authorList>
    </citation>
    <scope>NUCLEOTIDE SEQUENCE</scope>
    <source>
        <strain evidence="5">SCRP734</strain>
    </source>
</reference>
<dbReference type="PANTHER" id="PTHR35518:SF2">
    <property type="entry name" value="MAINTENANCE OF TELOMERE CAPPING PROTEIN 6"/>
    <property type="match status" value="1"/>
</dbReference>
<accession>A0A8T1VPU7</accession>
<dbReference type="AlphaFoldDB" id="A0A8T1VPU7"/>
<dbReference type="Proteomes" id="UP000694044">
    <property type="component" value="Unassembled WGS sequence"/>
</dbReference>
<evidence type="ECO:0000256" key="2">
    <source>
        <dbReference type="ARBA" id="ARBA00022692"/>
    </source>
</evidence>
<organism evidence="5 6">
    <name type="scientific">Phytophthora pseudosyringae</name>
    <dbReference type="NCBI Taxonomy" id="221518"/>
    <lineage>
        <taxon>Eukaryota</taxon>
        <taxon>Sar</taxon>
        <taxon>Stramenopiles</taxon>
        <taxon>Oomycota</taxon>
        <taxon>Peronosporomycetes</taxon>
        <taxon>Peronosporales</taxon>
        <taxon>Peronosporaceae</taxon>
        <taxon>Phytophthora</taxon>
    </lineage>
</organism>
<comment type="caution">
    <text evidence="5">The sequence shown here is derived from an EMBL/GenBank/DDBJ whole genome shotgun (WGS) entry which is preliminary data.</text>
</comment>
<keyword evidence="6" id="KW-1185">Reference proteome</keyword>
<comment type="subcellular location">
    <subcellularLocation>
        <location evidence="1">Membrane</location>
    </subcellularLocation>
</comment>
<sequence>MKMLPAFGGFRTCVNANVFDLYPAIENSKCDLSTLISLVRADSKHSPALMEVLKTLLGGVMSANSTGSGDLKTMLSSWSTNTTKLNRFCNTMNTQAGPCIEALVPVLISLLERDAKCCHELNRYLEVLKLLVPTGQTLEQTLIDILNALHQTIPDESSLLGAIIFQAGVPLYAAAENDVCSSLETTSLASGLASGRSIPYYAASCCASGLSKFLQSLDAVMTHRGYRERNSLPREYIVHARGSNNVCSEVCEAGTVSIEPWVHSREMCAGWVDIPRNATCQAGTFFGEETNAGKIIRAFESELHYATFGESGFGGGDTTTETAAQPAKVNVSSVPVFVDAGVIFVAPDGLDGATMAAMVWTWTDNKPDDHLPRVKNVALLTVLRVEAGAATAQLDVNVSTFSSANVAAQLNAKTSVLPAVISMAEISYPLWTA</sequence>
<protein>
    <submittedName>
        <fullName evidence="5">Uncharacterized protein</fullName>
    </submittedName>
</protein>
<gene>
    <name evidence="5" type="ORF">PHYPSEUDO_005100</name>
</gene>